<comment type="pathway">
    <text evidence="1">Pyrimidine metabolism; CTP biosynthesis via de novo pathway; UDP from UMP (UMPK route): step 1/1.</text>
</comment>
<sequence>MGMLATIINALALQDSLEKLNIETRVQTAIEMKAIAEPYIRRRAIRHLEKNRIVILAAGTGNPYFTTDTAAALRAIELNAEAILKATKVDGIYESDPLKNSKAIKYNSLGFLEFLNKGLKVMDATSISLCMENNIPVIVFNFNAVGNIRRVVFGEKIGTIVKGG</sequence>
<dbReference type="SUPFAM" id="SSF53633">
    <property type="entry name" value="Carbamate kinase-like"/>
    <property type="match status" value="1"/>
</dbReference>
<keyword evidence="8" id="KW-0665">Pyrimidine biosynthesis</keyword>
<dbReference type="Pfam" id="PF00696">
    <property type="entry name" value="AA_kinase"/>
    <property type="match status" value="1"/>
</dbReference>
<evidence type="ECO:0000256" key="3">
    <source>
        <dbReference type="ARBA" id="ARBA00012899"/>
    </source>
</evidence>
<dbReference type="InterPro" id="IPR036393">
    <property type="entry name" value="AceGlu_kinase-like_sf"/>
</dbReference>
<evidence type="ECO:0000256" key="8">
    <source>
        <dbReference type="ARBA" id="ARBA00022975"/>
    </source>
</evidence>
<dbReference type="PANTHER" id="PTHR42833:SF4">
    <property type="entry name" value="URIDYLATE KINASE PUMPKIN, CHLOROPLASTIC"/>
    <property type="match status" value="1"/>
</dbReference>
<dbReference type="GO" id="GO:0044210">
    <property type="term" value="P:'de novo' CTP biosynthetic process"/>
    <property type="evidence" value="ECO:0007669"/>
    <property type="project" value="UniProtKB-UniPathway"/>
</dbReference>
<dbReference type="CDD" id="cd04254">
    <property type="entry name" value="AAK_UMPK-PyrH-Ec"/>
    <property type="match status" value="1"/>
</dbReference>
<dbReference type="PANTHER" id="PTHR42833">
    <property type="entry name" value="URIDYLATE KINASE"/>
    <property type="match status" value="1"/>
</dbReference>
<feature type="domain" description="Aspartate/glutamate/uridylate kinase" evidence="10">
    <location>
        <begin position="1"/>
        <end position="141"/>
    </location>
</feature>
<comment type="caution">
    <text evidence="11">The sequence shown here is derived from an EMBL/GenBank/DDBJ whole genome shotgun (WGS) entry which is preliminary data.</text>
</comment>
<keyword evidence="5" id="KW-0547">Nucleotide-binding</keyword>
<reference evidence="11" key="1">
    <citation type="journal article" date="2014" name="Front. Microbiol.">
        <title>High frequency of phylogenetically diverse reductive dehalogenase-homologous genes in deep subseafloor sedimentary metagenomes.</title>
        <authorList>
            <person name="Kawai M."/>
            <person name="Futagami T."/>
            <person name="Toyoda A."/>
            <person name="Takaki Y."/>
            <person name="Nishi S."/>
            <person name="Hori S."/>
            <person name="Arai W."/>
            <person name="Tsubouchi T."/>
            <person name="Morono Y."/>
            <person name="Uchiyama I."/>
            <person name="Ito T."/>
            <person name="Fujiyama A."/>
            <person name="Inagaki F."/>
            <person name="Takami H."/>
        </authorList>
    </citation>
    <scope>NUCLEOTIDE SEQUENCE</scope>
    <source>
        <strain evidence="11">Expedition CK06-06</strain>
    </source>
</reference>
<dbReference type="Gene3D" id="3.40.1160.10">
    <property type="entry name" value="Acetylglutamate kinase-like"/>
    <property type="match status" value="1"/>
</dbReference>
<evidence type="ECO:0000256" key="1">
    <source>
        <dbReference type="ARBA" id="ARBA00004791"/>
    </source>
</evidence>
<dbReference type="FunFam" id="3.40.1160.10:FF:000001">
    <property type="entry name" value="Uridylate kinase"/>
    <property type="match status" value="1"/>
</dbReference>
<evidence type="ECO:0000256" key="7">
    <source>
        <dbReference type="ARBA" id="ARBA00022840"/>
    </source>
</evidence>
<dbReference type="GO" id="GO:0033862">
    <property type="term" value="F:UMP kinase activity"/>
    <property type="evidence" value="ECO:0007669"/>
    <property type="project" value="UniProtKB-EC"/>
</dbReference>
<dbReference type="InterPro" id="IPR015963">
    <property type="entry name" value="Uridylate_kinase_bac"/>
</dbReference>
<evidence type="ECO:0000313" key="11">
    <source>
        <dbReference type="EMBL" id="GAG74217.1"/>
    </source>
</evidence>
<name>X1AYG7_9ZZZZ</name>
<evidence type="ECO:0000256" key="4">
    <source>
        <dbReference type="ARBA" id="ARBA00022679"/>
    </source>
</evidence>
<dbReference type="EC" id="2.7.4.22" evidence="3"/>
<evidence type="ECO:0000259" key="10">
    <source>
        <dbReference type="Pfam" id="PF00696"/>
    </source>
</evidence>
<dbReference type="GO" id="GO:0005524">
    <property type="term" value="F:ATP binding"/>
    <property type="evidence" value="ECO:0007669"/>
    <property type="project" value="UniProtKB-KW"/>
</dbReference>
<keyword evidence="6" id="KW-0418">Kinase</keyword>
<organism evidence="11">
    <name type="scientific">marine sediment metagenome</name>
    <dbReference type="NCBI Taxonomy" id="412755"/>
    <lineage>
        <taxon>unclassified sequences</taxon>
        <taxon>metagenomes</taxon>
        <taxon>ecological metagenomes</taxon>
    </lineage>
</organism>
<accession>X1AYG7</accession>
<comment type="similarity">
    <text evidence="2">Belongs to the UMP kinase family.</text>
</comment>
<dbReference type="InterPro" id="IPR001048">
    <property type="entry name" value="Asp/Glu/Uridylate_kinase"/>
</dbReference>
<proteinExistence type="inferred from homology"/>
<evidence type="ECO:0000256" key="2">
    <source>
        <dbReference type="ARBA" id="ARBA00007614"/>
    </source>
</evidence>
<dbReference type="GO" id="GO:0006225">
    <property type="term" value="P:UDP biosynthetic process"/>
    <property type="evidence" value="ECO:0007669"/>
    <property type="project" value="TreeGrafter"/>
</dbReference>
<protein>
    <recommendedName>
        <fullName evidence="3">UMP kinase</fullName>
        <ecNumber evidence="3">2.7.4.22</ecNumber>
    </recommendedName>
    <alternativeName>
        <fullName evidence="9">Uridine monophosphate kinase</fullName>
    </alternativeName>
</protein>
<dbReference type="UniPathway" id="UPA00159">
    <property type="reaction ID" value="UER00275"/>
</dbReference>
<evidence type="ECO:0000256" key="5">
    <source>
        <dbReference type="ARBA" id="ARBA00022741"/>
    </source>
</evidence>
<dbReference type="GO" id="GO:0005737">
    <property type="term" value="C:cytoplasm"/>
    <property type="evidence" value="ECO:0007669"/>
    <property type="project" value="InterPro"/>
</dbReference>
<evidence type="ECO:0000256" key="9">
    <source>
        <dbReference type="ARBA" id="ARBA00032092"/>
    </source>
</evidence>
<evidence type="ECO:0000256" key="6">
    <source>
        <dbReference type="ARBA" id="ARBA00022777"/>
    </source>
</evidence>
<gene>
    <name evidence="11" type="ORF">S01H4_06410</name>
</gene>
<dbReference type="AlphaFoldDB" id="X1AYG7"/>
<keyword evidence="4" id="KW-0808">Transferase</keyword>
<dbReference type="EMBL" id="BART01001973">
    <property type="protein sequence ID" value="GAG74217.1"/>
    <property type="molecule type" value="Genomic_DNA"/>
</dbReference>
<keyword evidence="7" id="KW-0067">ATP-binding</keyword>